<feature type="transmembrane region" description="Helical" evidence="1">
    <location>
        <begin position="181"/>
        <end position="204"/>
    </location>
</feature>
<dbReference type="InterPro" id="IPR021468">
    <property type="entry name" value="DUF3120"/>
</dbReference>
<dbReference type="EMBL" id="CP051167">
    <property type="protein sequence ID" value="QIZ73612.1"/>
    <property type="molecule type" value="Genomic_DNA"/>
</dbReference>
<keyword evidence="1" id="KW-0472">Membrane</keyword>
<dbReference type="Proteomes" id="UP000500857">
    <property type="component" value="Chromosome"/>
</dbReference>
<keyword evidence="1" id="KW-1133">Transmembrane helix</keyword>
<sequence length="207" mass="22815">MFGAAVFLVTVPVFFEAPLVRYAPLCACSITGGWWAISWGLLSRRETEVWGDLLLGFTGTWLTGSIYWGGLRWEPLLHLPVEALGLPIALWCLWRARMAVGTWFYLGSLLGTAVTDLYFYIVDLIPHWRQLMHGEPELAGVILSAALERVNSPAGTAWAIALALVLLATGAIPLRSRHLHWWAFGGAVLSTILVDGLFWLAAWAGRA</sequence>
<dbReference type="KEGG" id="oxy:HCG48_05260"/>
<protein>
    <submittedName>
        <fullName evidence="2">DUF3120 domain-containing protein</fullName>
    </submittedName>
</protein>
<keyword evidence="1" id="KW-0812">Transmembrane</keyword>
<keyword evidence="3" id="KW-1185">Reference proteome</keyword>
<organism evidence="2 3">
    <name type="scientific">Oxynema aestuarii AP17</name>
    <dbReference type="NCBI Taxonomy" id="2064643"/>
    <lineage>
        <taxon>Bacteria</taxon>
        <taxon>Bacillati</taxon>
        <taxon>Cyanobacteriota</taxon>
        <taxon>Cyanophyceae</taxon>
        <taxon>Oscillatoriophycideae</taxon>
        <taxon>Oscillatoriales</taxon>
        <taxon>Oscillatoriaceae</taxon>
        <taxon>Oxynema</taxon>
        <taxon>Oxynema aestuarii</taxon>
    </lineage>
</organism>
<gene>
    <name evidence="2" type="ORF">HCG48_05260</name>
</gene>
<evidence type="ECO:0000313" key="2">
    <source>
        <dbReference type="EMBL" id="QIZ73612.1"/>
    </source>
</evidence>
<feature type="transmembrane region" description="Helical" evidence="1">
    <location>
        <begin position="22"/>
        <end position="42"/>
    </location>
</feature>
<feature type="transmembrane region" description="Helical" evidence="1">
    <location>
        <begin position="156"/>
        <end position="174"/>
    </location>
</feature>
<evidence type="ECO:0000256" key="1">
    <source>
        <dbReference type="SAM" id="Phobius"/>
    </source>
</evidence>
<dbReference type="Pfam" id="PF11318">
    <property type="entry name" value="DUF3120"/>
    <property type="match status" value="1"/>
</dbReference>
<feature type="transmembrane region" description="Helical" evidence="1">
    <location>
        <begin position="49"/>
        <end position="70"/>
    </location>
</feature>
<dbReference type="AlphaFoldDB" id="A0A6H1U413"/>
<feature type="transmembrane region" description="Helical" evidence="1">
    <location>
        <begin position="76"/>
        <end position="94"/>
    </location>
</feature>
<proteinExistence type="predicted"/>
<feature type="transmembrane region" description="Helical" evidence="1">
    <location>
        <begin position="103"/>
        <end position="122"/>
    </location>
</feature>
<reference evidence="2 3" key="1">
    <citation type="submission" date="2020-04" db="EMBL/GenBank/DDBJ databases">
        <authorList>
            <person name="Basu S."/>
            <person name="Maruthanayagam V."/>
            <person name="Chakraborty S."/>
            <person name="Pramanik A."/>
            <person name="Mukherjee J."/>
            <person name="Brink B."/>
        </authorList>
    </citation>
    <scope>NUCLEOTIDE SEQUENCE [LARGE SCALE GENOMIC DNA]</scope>
    <source>
        <strain evidence="2 3">AP17</strain>
    </source>
</reference>
<name>A0A6H1U413_9CYAN</name>
<accession>A0A6H1U413</accession>
<evidence type="ECO:0000313" key="3">
    <source>
        <dbReference type="Proteomes" id="UP000500857"/>
    </source>
</evidence>